<dbReference type="InterPro" id="IPR036866">
    <property type="entry name" value="RibonucZ/Hydroxyglut_hydro"/>
</dbReference>
<name>A0A1F7JAQ6_9BACT</name>
<keyword evidence="4" id="KW-0862">Zinc</keyword>
<evidence type="ECO:0000256" key="2">
    <source>
        <dbReference type="ARBA" id="ARBA00022723"/>
    </source>
</evidence>
<dbReference type="SMART" id="SM00849">
    <property type="entry name" value="Lactamase_B"/>
    <property type="match status" value="1"/>
</dbReference>
<dbReference type="CDD" id="cd06262">
    <property type="entry name" value="metallo-hydrolase-like_MBL-fold"/>
    <property type="match status" value="1"/>
</dbReference>
<dbReference type="PANTHER" id="PTHR46233">
    <property type="entry name" value="HYDROXYACYLGLUTATHIONE HYDROLASE GLOC"/>
    <property type="match status" value="1"/>
</dbReference>
<dbReference type="Gene3D" id="3.60.15.10">
    <property type="entry name" value="Ribonuclease Z/Hydroxyacylglutathione hydrolase-like"/>
    <property type="match status" value="1"/>
</dbReference>
<sequence>MKVLKFSLGELQANCYFVIDGDNCLIIDPADEASFILEEIQRRKLKLTTLLTTHGHFDHIMAVGEIQLSFDAPFYIDKEDRFLVDRLGETAEYFLGYKPSTIKPKKIVYSTKGKFKIIKTPGHTPGSVCYYFKKEKVIFTGDTLFKGSIGRFDFSYSNKKDLANSLIALSKLPETTAVYPGHGEATTIGSEKNNLGEFLNFLK</sequence>
<dbReference type="SUPFAM" id="SSF56281">
    <property type="entry name" value="Metallo-hydrolase/oxidoreductase"/>
    <property type="match status" value="1"/>
</dbReference>
<dbReference type="STRING" id="1802069.A2970_01435"/>
<gene>
    <name evidence="6" type="ORF">A2970_01435</name>
</gene>
<keyword evidence="3" id="KW-0378">Hydrolase</keyword>
<keyword evidence="2" id="KW-0479">Metal-binding</keyword>
<comment type="caution">
    <text evidence="6">The sequence shown here is derived from an EMBL/GenBank/DDBJ whole genome shotgun (WGS) entry which is preliminary data.</text>
</comment>
<dbReference type="InterPro" id="IPR001279">
    <property type="entry name" value="Metallo-B-lactamas"/>
</dbReference>
<accession>A0A1F7JAQ6</accession>
<dbReference type="Pfam" id="PF00753">
    <property type="entry name" value="Lactamase_B"/>
    <property type="match status" value="1"/>
</dbReference>
<dbReference type="AlphaFoldDB" id="A0A1F7JAQ6"/>
<dbReference type="EMBL" id="MGAT01000017">
    <property type="protein sequence ID" value="OGK52680.1"/>
    <property type="molecule type" value="Genomic_DNA"/>
</dbReference>
<evidence type="ECO:0000259" key="5">
    <source>
        <dbReference type="SMART" id="SM00849"/>
    </source>
</evidence>
<evidence type="ECO:0000313" key="7">
    <source>
        <dbReference type="Proteomes" id="UP000178857"/>
    </source>
</evidence>
<reference evidence="6 7" key="1">
    <citation type="journal article" date="2016" name="Nat. Commun.">
        <title>Thousands of microbial genomes shed light on interconnected biogeochemical processes in an aquifer system.</title>
        <authorList>
            <person name="Anantharaman K."/>
            <person name="Brown C.T."/>
            <person name="Hug L.A."/>
            <person name="Sharon I."/>
            <person name="Castelle C.J."/>
            <person name="Probst A.J."/>
            <person name="Thomas B.C."/>
            <person name="Singh A."/>
            <person name="Wilkins M.J."/>
            <person name="Karaoz U."/>
            <person name="Brodie E.L."/>
            <person name="Williams K.H."/>
            <person name="Hubbard S.S."/>
            <person name="Banfield J.F."/>
        </authorList>
    </citation>
    <scope>NUCLEOTIDE SEQUENCE [LARGE SCALE GENOMIC DNA]</scope>
</reference>
<protein>
    <recommendedName>
        <fullName evidence="5">Metallo-beta-lactamase domain-containing protein</fullName>
    </recommendedName>
</protein>
<dbReference type="Proteomes" id="UP000178857">
    <property type="component" value="Unassembled WGS sequence"/>
</dbReference>
<dbReference type="GO" id="GO:0016787">
    <property type="term" value="F:hydrolase activity"/>
    <property type="evidence" value="ECO:0007669"/>
    <property type="project" value="UniProtKB-KW"/>
</dbReference>
<evidence type="ECO:0000256" key="3">
    <source>
        <dbReference type="ARBA" id="ARBA00022801"/>
    </source>
</evidence>
<dbReference type="GO" id="GO:0046872">
    <property type="term" value="F:metal ion binding"/>
    <property type="evidence" value="ECO:0007669"/>
    <property type="project" value="UniProtKB-KW"/>
</dbReference>
<evidence type="ECO:0000256" key="1">
    <source>
        <dbReference type="ARBA" id="ARBA00001947"/>
    </source>
</evidence>
<dbReference type="InterPro" id="IPR051453">
    <property type="entry name" value="MBL_Glyoxalase_II"/>
</dbReference>
<feature type="domain" description="Metallo-beta-lactamase" evidence="5">
    <location>
        <begin position="12"/>
        <end position="182"/>
    </location>
</feature>
<proteinExistence type="predicted"/>
<evidence type="ECO:0000313" key="6">
    <source>
        <dbReference type="EMBL" id="OGK52680.1"/>
    </source>
</evidence>
<organism evidence="6 7">
    <name type="scientific">Candidatus Roizmanbacteria bacterium RIFCSPLOWO2_01_FULL_44_13</name>
    <dbReference type="NCBI Taxonomy" id="1802069"/>
    <lineage>
        <taxon>Bacteria</taxon>
        <taxon>Candidatus Roizmaniibacteriota</taxon>
    </lineage>
</organism>
<evidence type="ECO:0000256" key="4">
    <source>
        <dbReference type="ARBA" id="ARBA00022833"/>
    </source>
</evidence>
<dbReference type="PANTHER" id="PTHR46233:SF3">
    <property type="entry name" value="HYDROXYACYLGLUTATHIONE HYDROLASE GLOC"/>
    <property type="match status" value="1"/>
</dbReference>
<comment type="cofactor">
    <cofactor evidence="1">
        <name>Zn(2+)</name>
        <dbReference type="ChEBI" id="CHEBI:29105"/>
    </cofactor>
</comment>